<dbReference type="Pfam" id="PF03489">
    <property type="entry name" value="SapB_2"/>
    <property type="match status" value="1"/>
</dbReference>
<name>A0A194ANI7_PINFU</name>
<evidence type="ECO:0000259" key="2">
    <source>
        <dbReference type="Pfam" id="PF03489"/>
    </source>
</evidence>
<evidence type="ECO:0000313" key="3">
    <source>
        <dbReference type="EMBL" id="JAS04057.1"/>
    </source>
</evidence>
<proteinExistence type="predicted"/>
<accession>A0A194ANI7</accession>
<reference evidence="3" key="1">
    <citation type="submission" date="2016-03" db="EMBL/GenBank/DDBJ databases">
        <authorList>
            <person name="Ploux O."/>
        </authorList>
    </citation>
    <scope>NUCLEOTIDE SEQUENCE</scope>
    <source>
        <tissue evidence="3">Mantle</tissue>
    </source>
</reference>
<dbReference type="InterPro" id="IPR008138">
    <property type="entry name" value="SapB_2"/>
</dbReference>
<feature type="region of interest" description="Disordered" evidence="1">
    <location>
        <begin position="29"/>
        <end position="58"/>
    </location>
</feature>
<dbReference type="AlphaFoldDB" id="A0A194ANI7"/>
<feature type="domain" description="Saposin B type region 2" evidence="2">
    <location>
        <begin position="2"/>
        <end position="21"/>
    </location>
</feature>
<protein>
    <recommendedName>
        <fullName evidence="2">Saposin B type region 2 domain-containing protein</fullName>
    </recommendedName>
</protein>
<feature type="compositionally biased region" description="Basic and acidic residues" evidence="1">
    <location>
        <begin position="42"/>
        <end position="57"/>
    </location>
</feature>
<dbReference type="EMBL" id="GELH01000216">
    <property type="protein sequence ID" value="JAS04056.1"/>
    <property type="molecule type" value="Transcribed_RNA"/>
</dbReference>
<sequence length="118" mass="13573">MLQELSQDVNPKAICRKIGLCTTKVHRMRPSQAAGDLKKKHSEPNKERHSVTLHDAQENTVTRSEGLYVRPCLLVCQHEDSKEMWSCGALQKPCMEKPVHDLHQEINNRLKNGVRRNH</sequence>
<dbReference type="EMBL" id="GELH01000215">
    <property type="protein sequence ID" value="JAS04057.1"/>
    <property type="molecule type" value="Transcribed_RNA"/>
</dbReference>
<evidence type="ECO:0000256" key="1">
    <source>
        <dbReference type="SAM" id="MobiDB-lite"/>
    </source>
</evidence>
<organism evidence="3">
    <name type="scientific">Pinctada fucata</name>
    <name type="common">Akoya pearl oyster</name>
    <name type="synonym">Pinctada imbricata fucata</name>
    <dbReference type="NCBI Taxonomy" id="50426"/>
    <lineage>
        <taxon>Eukaryota</taxon>
        <taxon>Metazoa</taxon>
        <taxon>Spiralia</taxon>
        <taxon>Lophotrochozoa</taxon>
        <taxon>Mollusca</taxon>
        <taxon>Bivalvia</taxon>
        <taxon>Autobranchia</taxon>
        <taxon>Pteriomorphia</taxon>
        <taxon>Pterioida</taxon>
        <taxon>Pterioidea</taxon>
        <taxon>Pteriidae</taxon>
        <taxon>Pinctada</taxon>
    </lineage>
</organism>